<sequence>METTPNLQVYDLGHLGLVASILDQIGLVQTVDRFVGPRPGEKVSTGMALKAAILNALGFVTSPLYLFGHFFFGHFFQGKPTELLLGPGITPELLNDDRMGRMLDSLYTTGVTELFVEVAKSARRAFPFPVRALHVDSTSFHVHGVYGSGEEGQTDTGDEPLVIRLTHGYSRDHRPDLKQWVMNLICADTGGIPLLFAPGDGNQSDQEALVPLLARYRQSLELGEVVVLDGASYSQENLGALRGFSWVMRVPATLKEAKVLLREELPQEAWRPLLPGYRGLEVESEYGGVRQRWLLVESQERARMEEASLQQRIARAEGEARKVLGRLTARTFACEADARRALSEASGRLPLHRLVYLGVQEERQWERVGRPRKGERPLAVVYRLRARLEVDQEKLERARRGLGRFLLATNVLDREGLPPQEVLRRYKDQARTVERGFRFLKDPLFFAESTFLKRPERVMALGMVMALALLVYALGEWALRRRLWEAGSSLPDQKGRPTAKPTLRWVFQLFMWVRLVELGGRWFVLNLAPHHETAARLLGAGRYYLLE</sequence>
<evidence type="ECO:0000313" key="5">
    <source>
        <dbReference type="Proteomes" id="UP000286734"/>
    </source>
</evidence>
<dbReference type="InterPro" id="IPR025457">
    <property type="entry name" value="DUF4277"/>
</dbReference>
<dbReference type="EMBL" id="PELP01000009">
    <property type="protein sequence ID" value="RTH08050.1"/>
    <property type="molecule type" value="Genomic_DNA"/>
</dbReference>
<dbReference type="InterPro" id="IPR002559">
    <property type="entry name" value="Transposase_11"/>
</dbReference>
<evidence type="ECO:0000259" key="2">
    <source>
        <dbReference type="Pfam" id="PF01609"/>
    </source>
</evidence>
<dbReference type="NCBIfam" id="NF033559">
    <property type="entry name" value="transpos_IS1634"/>
    <property type="match status" value="1"/>
</dbReference>
<dbReference type="Proteomes" id="UP000286734">
    <property type="component" value="Unassembled WGS sequence"/>
</dbReference>
<dbReference type="PANTHER" id="PTHR34614">
    <property type="match status" value="1"/>
</dbReference>
<feature type="domain" description="DUF4277" evidence="3">
    <location>
        <begin position="8"/>
        <end position="119"/>
    </location>
</feature>
<keyword evidence="1" id="KW-1133">Transmembrane helix</keyword>
<dbReference type="GO" id="GO:0003677">
    <property type="term" value="F:DNA binding"/>
    <property type="evidence" value="ECO:0007669"/>
    <property type="project" value="InterPro"/>
</dbReference>
<evidence type="ECO:0000256" key="1">
    <source>
        <dbReference type="SAM" id="Phobius"/>
    </source>
</evidence>
<comment type="caution">
    <text evidence="4">The sequence shown here is derived from an EMBL/GenBank/DDBJ whole genome shotgun (WGS) entry which is preliminary data.</text>
</comment>
<proteinExistence type="predicted"/>
<keyword evidence="1" id="KW-0472">Membrane</keyword>
<accession>A0A430RHU2</accession>
<feature type="transmembrane region" description="Helical" evidence="1">
    <location>
        <begin position="458"/>
        <end position="479"/>
    </location>
</feature>
<dbReference type="AlphaFoldDB" id="A0A430RHU2"/>
<dbReference type="RefSeq" id="WP_126199846.1">
    <property type="nucleotide sequence ID" value="NZ_PELP01000009.1"/>
</dbReference>
<feature type="domain" description="Transposase IS4-like" evidence="2">
    <location>
        <begin position="133"/>
        <end position="470"/>
    </location>
</feature>
<dbReference type="InterPro" id="IPR047654">
    <property type="entry name" value="IS1634_transpos"/>
</dbReference>
<protein>
    <submittedName>
        <fullName evidence="4">IS1634 family transposase</fullName>
    </submittedName>
</protein>
<dbReference type="Pfam" id="PF14104">
    <property type="entry name" value="DUF4277"/>
    <property type="match status" value="1"/>
</dbReference>
<dbReference type="PANTHER" id="PTHR34614:SF2">
    <property type="entry name" value="TRANSPOSASE IS4-LIKE DOMAIN-CONTAINING PROTEIN"/>
    <property type="match status" value="1"/>
</dbReference>
<feature type="transmembrane region" description="Helical" evidence="1">
    <location>
        <begin position="52"/>
        <end position="72"/>
    </location>
</feature>
<name>A0A430RHU2_THESC</name>
<evidence type="ECO:0000259" key="3">
    <source>
        <dbReference type="Pfam" id="PF14104"/>
    </source>
</evidence>
<gene>
    <name evidence="4" type="ORF">CSW47_00390</name>
</gene>
<evidence type="ECO:0000313" key="4">
    <source>
        <dbReference type="EMBL" id="RTH08050.1"/>
    </source>
</evidence>
<reference evidence="4 5" key="1">
    <citation type="journal article" date="2019" name="Extremophiles">
        <title>Biogeography of thermophiles and predominance of Thermus scotoductus in domestic water heaters.</title>
        <authorList>
            <person name="Wilpiszeski R.L."/>
            <person name="Zhang Z."/>
            <person name="House C.H."/>
        </authorList>
    </citation>
    <scope>NUCLEOTIDE SEQUENCE [LARGE SCALE GENOMIC DNA]</scope>
    <source>
        <strain evidence="4 5">34_S34</strain>
    </source>
</reference>
<dbReference type="Pfam" id="PF01609">
    <property type="entry name" value="DDE_Tnp_1"/>
    <property type="match status" value="1"/>
</dbReference>
<dbReference type="GO" id="GO:0004803">
    <property type="term" value="F:transposase activity"/>
    <property type="evidence" value="ECO:0007669"/>
    <property type="project" value="InterPro"/>
</dbReference>
<keyword evidence="1" id="KW-0812">Transmembrane</keyword>
<dbReference type="GO" id="GO:0006313">
    <property type="term" value="P:DNA transposition"/>
    <property type="evidence" value="ECO:0007669"/>
    <property type="project" value="InterPro"/>
</dbReference>
<organism evidence="4 5">
    <name type="scientific">Thermus scotoductus</name>
    <dbReference type="NCBI Taxonomy" id="37636"/>
    <lineage>
        <taxon>Bacteria</taxon>
        <taxon>Thermotogati</taxon>
        <taxon>Deinococcota</taxon>
        <taxon>Deinococci</taxon>
        <taxon>Thermales</taxon>
        <taxon>Thermaceae</taxon>
        <taxon>Thermus</taxon>
    </lineage>
</organism>